<dbReference type="GO" id="GO:0005524">
    <property type="term" value="F:ATP binding"/>
    <property type="evidence" value="ECO:0007669"/>
    <property type="project" value="UniProtKB-KW"/>
</dbReference>
<evidence type="ECO:0000256" key="8">
    <source>
        <dbReference type="ARBA" id="ARBA00023012"/>
    </source>
</evidence>
<keyword evidence="8" id="KW-0902">Two-component regulatory system</keyword>
<keyword evidence="9" id="KW-0812">Transmembrane</keyword>
<feature type="transmembrane region" description="Helical" evidence="9">
    <location>
        <begin position="74"/>
        <end position="96"/>
    </location>
</feature>
<protein>
    <recommendedName>
        <fullName evidence="2">histidine kinase</fullName>
        <ecNumber evidence="2">2.7.13.3</ecNumber>
    </recommendedName>
</protein>
<dbReference type="PANTHER" id="PTHR24421">
    <property type="entry name" value="NITRATE/NITRITE SENSOR PROTEIN NARX-RELATED"/>
    <property type="match status" value="1"/>
</dbReference>
<feature type="domain" description="Signal transduction histidine kinase subgroup 3 dimerisation and phosphoacceptor" evidence="10">
    <location>
        <begin position="183"/>
        <end position="248"/>
    </location>
</feature>
<keyword evidence="6" id="KW-0418">Kinase</keyword>
<evidence type="ECO:0000256" key="2">
    <source>
        <dbReference type="ARBA" id="ARBA00012438"/>
    </source>
</evidence>
<dbReference type="GO" id="GO:0046983">
    <property type="term" value="F:protein dimerization activity"/>
    <property type="evidence" value="ECO:0007669"/>
    <property type="project" value="InterPro"/>
</dbReference>
<feature type="transmembrane region" description="Helical" evidence="9">
    <location>
        <begin position="108"/>
        <end position="126"/>
    </location>
</feature>
<dbReference type="Gene3D" id="3.30.565.10">
    <property type="entry name" value="Histidine kinase-like ATPase, C-terminal domain"/>
    <property type="match status" value="1"/>
</dbReference>
<dbReference type="EC" id="2.7.13.3" evidence="2"/>
<keyword evidence="12" id="KW-1185">Reference proteome</keyword>
<name>A0A931A729_9ACTN</name>
<dbReference type="InterPro" id="IPR036890">
    <property type="entry name" value="HATPase_C_sf"/>
</dbReference>
<keyword evidence="4" id="KW-0808">Transferase</keyword>
<evidence type="ECO:0000256" key="5">
    <source>
        <dbReference type="ARBA" id="ARBA00022741"/>
    </source>
</evidence>
<organism evidence="11 12">
    <name type="scientific">Nonomuraea cypriaca</name>
    <dbReference type="NCBI Taxonomy" id="1187855"/>
    <lineage>
        <taxon>Bacteria</taxon>
        <taxon>Bacillati</taxon>
        <taxon>Actinomycetota</taxon>
        <taxon>Actinomycetes</taxon>
        <taxon>Streptosporangiales</taxon>
        <taxon>Streptosporangiaceae</taxon>
        <taxon>Nonomuraea</taxon>
    </lineage>
</organism>
<evidence type="ECO:0000256" key="1">
    <source>
        <dbReference type="ARBA" id="ARBA00000085"/>
    </source>
</evidence>
<dbReference type="Gene3D" id="1.20.5.1930">
    <property type="match status" value="1"/>
</dbReference>
<evidence type="ECO:0000256" key="7">
    <source>
        <dbReference type="ARBA" id="ARBA00022840"/>
    </source>
</evidence>
<feature type="transmembrane region" description="Helical" evidence="9">
    <location>
        <begin position="132"/>
        <end position="154"/>
    </location>
</feature>
<dbReference type="GO" id="GO:0016020">
    <property type="term" value="C:membrane"/>
    <property type="evidence" value="ECO:0007669"/>
    <property type="project" value="InterPro"/>
</dbReference>
<evidence type="ECO:0000256" key="3">
    <source>
        <dbReference type="ARBA" id="ARBA00022553"/>
    </source>
</evidence>
<comment type="catalytic activity">
    <reaction evidence="1">
        <text>ATP + protein L-histidine = ADP + protein N-phospho-L-histidine.</text>
        <dbReference type="EC" id="2.7.13.3"/>
    </reaction>
</comment>
<sequence>MHNVTEAQPPLDKLGIALRYLFAAMPLLLSGLMLTLLARNESVPRAVLVALPLDMLLGVAALVLMWWRRRWPRVIALVTAVLAAFSSSAMGAALVSYVSLCAHRSWRWTAPAGVVLWGCLTMAGVWQGSRSFVLGYAAIAGVAVGMVTVFALYLRERREAAAARRAADLAGQAQRVEQAQLAERLKIAHEMHDVLAHRISLLSMLAGGLAHRTDLTAEQHRDTALAIQENAHQSLNELRAVLGSLRRADGPQAPQPTLGELDALFEEVRAAGQRVDVSNAIDGHEGLPVRTGRHVYRIVQEALTNARKHAPGSLVRAELAGRAGDGVRIEVSNAAFPGVRGPGAGLGLVGLAERTRLAGGGLSHEIRDGRFVLDAWLPWDAL</sequence>
<dbReference type="CDD" id="cd16917">
    <property type="entry name" value="HATPase_UhpB-NarQ-NarX-like"/>
    <property type="match status" value="1"/>
</dbReference>
<keyword evidence="5" id="KW-0547">Nucleotide-binding</keyword>
<accession>A0A931A729</accession>
<evidence type="ECO:0000256" key="9">
    <source>
        <dbReference type="SAM" id="Phobius"/>
    </source>
</evidence>
<evidence type="ECO:0000256" key="6">
    <source>
        <dbReference type="ARBA" id="ARBA00022777"/>
    </source>
</evidence>
<dbReference type="PANTHER" id="PTHR24421:SF10">
    <property type="entry name" value="NITRATE_NITRITE SENSOR PROTEIN NARQ"/>
    <property type="match status" value="1"/>
</dbReference>
<dbReference type="AlphaFoldDB" id="A0A931A729"/>
<dbReference type="InterPro" id="IPR011712">
    <property type="entry name" value="Sig_transdc_His_kin_sub3_dim/P"/>
</dbReference>
<keyword evidence="9" id="KW-0472">Membrane</keyword>
<gene>
    <name evidence="11" type="ORF">ITP53_10715</name>
</gene>
<evidence type="ECO:0000259" key="10">
    <source>
        <dbReference type="Pfam" id="PF07730"/>
    </source>
</evidence>
<dbReference type="SUPFAM" id="SSF55874">
    <property type="entry name" value="ATPase domain of HSP90 chaperone/DNA topoisomerase II/histidine kinase"/>
    <property type="match status" value="1"/>
</dbReference>
<evidence type="ECO:0000313" key="12">
    <source>
        <dbReference type="Proteomes" id="UP000605361"/>
    </source>
</evidence>
<feature type="transmembrane region" description="Helical" evidence="9">
    <location>
        <begin position="20"/>
        <end position="39"/>
    </location>
</feature>
<keyword evidence="9" id="KW-1133">Transmembrane helix</keyword>
<reference evidence="11" key="1">
    <citation type="submission" date="2020-11" db="EMBL/GenBank/DDBJ databases">
        <title>Whole-genome analyses of Nonomuraea sp. K274.</title>
        <authorList>
            <person name="Veyisoglu A."/>
        </authorList>
    </citation>
    <scope>NUCLEOTIDE SEQUENCE</scope>
    <source>
        <strain evidence="11">K274</strain>
    </source>
</reference>
<proteinExistence type="predicted"/>
<dbReference type="Proteomes" id="UP000605361">
    <property type="component" value="Unassembled WGS sequence"/>
</dbReference>
<evidence type="ECO:0000313" key="11">
    <source>
        <dbReference type="EMBL" id="MBF8186210.1"/>
    </source>
</evidence>
<dbReference type="RefSeq" id="WP_195895188.1">
    <property type="nucleotide sequence ID" value="NZ_JADOGI010000024.1"/>
</dbReference>
<dbReference type="Pfam" id="PF07730">
    <property type="entry name" value="HisKA_3"/>
    <property type="match status" value="1"/>
</dbReference>
<feature type="transmembrane region" description="Helical" evidence="9">
    <location>
        <begin position="46"/>
        <end position="68"/>
    </location>
</feature>
<keyword evidence="3" id="KW-0597">Phosphoprotein</keyword>
<dbReference type="EMBL" id="JADOGI010000024">
    <property type="protein sequence ID" value="MBF8186210.1"/>
    <property type="molecule type" value="Genomic_DNA"/>
</dbReference>
<dbReference type="InterPro" id="IPR050482">
    <property type="entry name" value="Sensor_HK_TwoCompSys"/>
</dbReference>
<comment type="caution">
    <text evidence="11">The sequence shown here is derived from an EMBL/GenBank/DDBJ whole genome shotgun (WGS) entry which is preliminary data.</text>
</comment>
<keyword evidence="7" id="KW-0067">ATP-binding</keyword>
<dbReference type="GO" id="GO:0000155">
    <property type="term" value="F:phosphorelay sensor kinase activity"/>
    <property type="evidence" value="ECO:0007669"/>
    <property type="project" value="InterPro"/>
</dbReference>
<evidence type="ECO:0000256" key="4">
    <source>
        <dbReference type="ARBA" id="ARBA00022679"/>
    </source>
</evidence>